<dbReference type="EMBL" id="CAEZXK010000026">
    <property type="protein sequence ID" value="CAB4690865.1"/>
    <property type="molecule type" value="Genomic_DNA"/>
</dbReference>
<organism evidence="2">
    <name type="scientific">freshwater metagenome</name>
    <dbReference type="NCBI Taxonomy" id="449393"/>
    <lineage>
        <taxon>unclassified sequences</taxon>
        <taxon>metagenomes</taxon>
        <taxon>ecological metagenomes</taxon>
    </lineage>
</organism>
<dbReference type="AlphaFoldDB" id="A0A6J6P252"/>
<feature type="region of interest" description="Disordered" evidence="1">
    <location>
        <begin position="35"/>
        <end position="65"/>
    </location>
</feature>
<feature type="compositionally biased region" description="Low complexity" evidence="1">
    <location>
        <begin position="49"/>
        <end position="65"/>
    </location>
</feature>
<reference evidence="2" key="1">
    <citation type="submission" date="2020-05" db="EMBL/GenBank/DDBJ databases">
        <authorList>
            <person name="Chiriac C."/>
            <person name="Salcher M."/>
            <person name="Ghai R."/>
            <person name="Kavagutti S V."/>
        </authorList>
    </citation>
    <scope>NUCLEOTIDE SEQUENCE</scope>
</reference>
<accession>A0A6J6P252</accession>
<gene>
    <name evidence="2" type="ORF">UFOPK2370_00953</name>
</gene>
<evidence type="ECO:0000256" key="1">
    <source>
        <dbReference type="SAM" id="MobiDB-lite"/>
    </source>
</evidence>
<sequence>MEIVFFVILLLAVLFGIGYAVFSFFTSPGGVESTDRTLGGSQNEGQFFDGADGYDATGGYSDSRD</sequence>
<proteinExistence type="predicted"/>
<protein>
    <submittedName>
        <fullName evidence="2">Unannotated protein</fullName>
    </submittedName>
</protein>
<name>A0A6J6P252_9ZZZZ</name>
<evidence type="ECO:0000313" key="2">
    <source>
        <dbReference type="EMBL" id="CAB4690865.1"/>
    </source>
</evidence>